<dbReference type="NCBIfam" id="TIGR00835">
    <property type="entry name" value="agcS"/>
    <property type="match status" value="1"/>
</dbReference>
<evidence type="ECO:0000256" key="3">
    <source>
        <dbReference type="ARBA" id="ARBA00022448"/>
    </source>
</evidence>
<proteinExistence type="inferred from homology"/>
<feature type="transmembrane region" description="Helical" evidence="9">
    <location>
        <begin position="251"/>
        <end position="274"/>
    </location>
</feature>
<dbReference type="PANTHER" id="PTHR30330">
    <property type="entry name" value="AGSS FAMILY TRANSPORTER, SODIUM-ALANINE"/>
    <property type="match status" value="1"/>
</dbReference>
<feature type="transmembrane region" description="Helical" evidence="9">
    <location>
        <begin position="112"/>
        <end position="135"/>
    </location>
</feature>
<keyword evidence="3 9" id="KW-0813">Transport</keyword>
<keyword evidence="4 9" id="KW-1003">Cell membrane</keyword>
<gene>
    <name evidence="10" type="ORF">FFL01_14040</name>
</gene>
<evidence type="ECO:0000256" key="7">
    <source>
        <dbReference type="ARBA" id="ARBA00022989"/>
    </source>
</evidence>
<evidence type="ECO:0000256" key="5">
    <source>
        <dbReference type="ARBA" id="ARBA00022692"/>
    </source>
</evidence>
<evidence type="ECO:0000256" key="2">
    <source>
        <dbReference type="ARBA" id="ARBA00009261"/>
    </source>
</evidence>
<keyword evidence="7 9" id="KW-1133">Transmembrane helix</keyword>
<dbReference type="InterPro" id="IPR001463">
    <property type="entry name" value="Na/Ala_symport"/>
</dbReference>
<comment type="similarity">
    <text evidence="2 9">Belongs to the alanine or glycine:cation symporter (AGCS) (TC 2.A.25) family.</text>
</comment>
<dbReference type="GO" id="GO:0005886">
    <property type="term" value="C:plasma membrane"/>
    <property type="evidence" value="ECO:0007669"/>
    <property type="project" value="UniProtKB-SubCell"/>
</dbReference>
<accession>A0A4Y4AUI1</accession>
<keyword evidence="5 9" id="KW-0812">Transmembrane</keyword>
<dbReference type="Pfam" id="PF01235">
    <property type="entry name" value="Na_Ala_symp"/>
    <property type="match status" value="1"/>
</dbReference>
<feature type="transmembrane region" description="Helical" evidence="9">
    <location>
        <begin position="31"/>
        <end position="50"/>
    </location>
</feature>
<feature type="transmembrane region" description="Helical" evidence="9">
    <location>
        <begin position="156"/>
        <end position="176"/>
    </location>
</feature>
<feature type="transmembrane region" description="Helical" evidence="9">
    <location>
        <begin position="380"/>
        <end position="400"/>
    </location>
</feature>
<dbReference type="STRING" id="983.SAMN05443543_105245"/>
<feature type="transmembrane region" description="Helical" evidence="9">
    <location>
        <begin position="196"/>
        <end position="215"/>
    </location>
</feature>
<keyword evidence="6 9" id="KW-0769">Symport</keyword>
<feature type="transmembrane region" description="Helical" evidence="9">
    <location>
        <begin position="416"/>
        <end position="434"/>
    </location>
</feature>
<sequence length="504" mass="55048">MFDKWMFCCFFDDKLILNNDMEEFVGMLNDVIWSNGLIILCLGTGLYFSIRTRFLQIRYIKEMWRLLFDGESTDSGVSSFQALAMSLAGRVGTGNIAGVATAIAFGGPGAMFWMWTVAFLGASTAYVEATLAQIYKEKHLGEFRGGPAFYIERGLGVKWFAILFAVVSVVSAGVFLPGVQANSVAEGINNAFNLDTWISGLGMVIMFGAIVFGGVKRIAKFTEYVVPFMAIGYIILALIIIAVNFDQLAGVIALVFKSAFNMEAGFGAVFGLAIQWGVKRGIYSNEAGQGTAPHIAAAANVSHPVKQGLVQSFSVYIDTLFVCSATGFMILITGMYNVQNPGFGTNGASEFLYHGLNNVAVGPAYTQNAMDTVFPGFGSYFVAIALFFFAFTTIIAYYYIAETNISYLTRKMESPVFYYVLKVVMMLIIMYGALNQATLAWAIGDIGVGLMAWFNIVAIILLQKPALKALLDYEKQKKAGKNPVFIPEEIGVTNAHIWNTLSKK</sequence>
<dbReference type="GO" id="GO:0005283">
    <property type="term" value="F:amino acid:sodium symporter activity"/>
    <property type="evidence" value="ECO:0007669"/>
    <property type="project" value="InterPro"/>
</dbReference>
<evidence type="ECO:0000256" key="9">
    <source>
        <dbReference type="RuleBase" id="RU363064"/>
    </source>
</evidence>
<feature type="transmembrane region" description="Helical" evidence="9">
    <location>
        <begin position="315"/>
        <end position="336"/>
    </location>
</feature>
<evidence type="ECO:0000256" key="6">
    <source>
        <dbReference type="ARBA" id="ARBA00022847"/>
    </source>
</evidence>
<organism evidence="10 11">
    <name type="scientific">Flavobacterium flevense</name>
    <dbReference type="NCBI Taxonomy" id="983"/>
    <lineage>
        <taxon>Bacteria</taxon>
        <taxon>Pseudomonadati</taxon>
        <taxon>Bacteroidota</taxon>
        <taxon>Flavobacteriia</taxon>
        <taxon>Flavobacteriales</taxon>
        <taxon>Flavobacteriaceae</taxon>
        <taxon>Flavobacterium</taxon>
    </lineage>
</organism>
<feature type="transmembrane region" description="Helical" evidence="9">
    <location>
        <begin position="224"/>
        <end position="245"/>
    </location>
</feature>
<evidence type="ECO:0000256" key="1">
    <source>
        <dbReference type="ARBA" id="ARBA00004651"/>
    </source>
</evidence>
<evidence type="ECO:0000256" key="8">
    <source>
        <dbReference type="ARBA" id="ARBA00023136"/>
    </source>
</evidence>
<dbReference type="EMBL" id="BJNP01000012">
    <property type="protein sequence ID" value="GEC71865.1"/>
    <property type="molecule type" value="Genomic_DNA"/>
</dbReference>
<dbReference type="PRINTS" id="PR00175">
    <property type="entry name" value="NAALASMPORT"/>
</dbReference>
<name>A0A4Y4AUI1_9FLAO</name>
<evidence type="ECO:0000313" key="10">
    <source>
        <dbReference type="EMBL" id="GEC71865.1"/>
    </source>
</evidence>
<comment type="subcellular location">
    <subcellularLocation>
        <location evidence="1 9">Cell membrane</location>
        <topology evidence="1 9">Multi-pass membrane protein</topology>
    </subcellularLocation>
</comment>
<keyword evidence="11" id="KW-1185">Reference proteome</keyword>
<keyword evidence="8 9" id="KW-0472">Membrane</keyword>
<protein>
    <submittedName>
        <fullName evidence="10">Sodium:alanine symporter</fullName>
    </submittedName>
</protein>
<feature type="transmembrane region" description="Helical" evidence="9">
    <location>
        <begin position="440"/>
        <end position="462"/>
    </location>
</feature>
<dbReference type="Gene3D" id="1.20.1740.10">
    <property type="entry name" value="Amino acid/polyamine transporter I"/>
    <property type="match status" value="1"/>
</dbReference>
<evidence type="ECO:0000256" key="4">
    <source>
        <dbReference type="ARBA" id="ARBA00022475"/>
    </source>
</evidence>
<feature type="transmembrane region" description="Helical" evidence="9">
    <location>
        <begin position="87"/>
        <end position="106"/>
    </location>
</feature>
<dbReference type="PANTHER" id="PTHR30330:SF7">
    <property type="entry name" value="SODIUM_PROTON-DEPENDENT ALANINE CARRIER PROTEIN YRBD-RELATED"/>
    <property type="match status" value="1"/>
</dbReference>
<evidence type="ECO:0000313" key="11">
    <source>
        <dbReference type="Proteomes" id="UP000316775"/>
    </source>
</evidence>
<dbReference type="Proteomes" id="UP000316775">
    <property type="component" value="Unassembled WGS sequence"/>
</dbReference>
<dbReference type="FunFam" id="1.20.1740.10:FF:000004">
    <property type="entry name" value="Sodium:alanine symporter family protein"/>
    <property type="match status" value="1"/>
</dbReference>
<reference evidence="10 11" key="1">
    <citation type="submission" date="2019-06" db="EMBL/GenBank/DDBJ databases">
        <title>Whole genome shotgun sequence of Flavobacterium flevense NBRC 14960.</title>
        <authorList>
            <person name="Hosoyama A."/>
            <person name="Uohara A."/>
            <person name="Ohji S."/>
            <person name="Ichikawa N."/>
        </authorList>
    </citation>
    <scope>NUCLEOTIDE SEQUENCE [LARGE SCALE GENOMIC DNA]</scope>
    <source>
        <strain evidence="10 11">NBRC 14960</strain>
    </source>
</reference>
<dbReference type="AlphaFoldDB" id="A0A4Y4AUI1"/>
<comment type="caution">
    <text evidence="10">The sequence shown here is derived from an EMBL/GenBank/DDBJ whole genome shotgun (WGS) entry which is preliminary data.</text>
</comment>